<dbReference type="EMBL" id="FOEH01000008">
    <property type="protein sequence ID" value="SEQ95950.1"/>
    <property type="molecule type" value="Genomic_DNA"/>
</dbReference>
<sequence>MRSGVNGQNRVLNSNDFKHLEKMNTGIEDDYIKRIFNRLITGKNRLYGLFLDDQMVSLGGYSIYASRYAMLGRLRTDRRFMGKGFSTELMYHMMNKAFQINGIQWNIRR</sequence>
<dbReference type="SUPFAM" id="SSF55729">
    <property type="entry name" value="Acyl-CoA N-acyltransferases (Nat)"/>
    <property type="match status" value="1"/>
</dbReference>
<keyword evidence="3" id="KW-1185">Reference proteome</keyword>
<dbReference type="InterPro" id="IPR000182">
    <property type="entry name" value="GNAT_dom"/>
</dbReference>
<gene>
    <name evidence="2" type="ORF">SAMN05216232_3808</name>
</gene>
<proteinExistence type="predicted"/>
<accession>A0A1H9K9X5</accession>
<evidence type="ECO:0000313" key="2">
    <source>
        <dbReference type="EMBL" id="SEQ95950.1"/>
    </source>
</evidence>
<dbReference type="Proteomes" id="UP000198733">
    <property type="component" value="Unassembled WGS sequence"/>
</dbReference>
<feature type="domain" description="N-acetyltransferase" evidence="1">
    <location>
        <begin position="33"/>
        <end position="102"/>
    </location>
</feature>
<organism evidence="2 3">
    <name type="scientific">Virgibacillus subterraneus</name>
    <dbReference type="NCBI Taxonomy" id="621109"/>
    <lineage>
        <taxon>Bacteria</taxon>
        <taxon>Bacillati</taxon>
        <taxon>Bacillota</taxon>
        <taxon>Bacilli</taxon>
        <taxon>Bacillales</taxon>
        <taxon>Bacillaceae</taxon>
        <taxon>Virgibacillus</taxon>
    </lineage>
</organism>
<dbReference type="InterPro" id="IPR016181">
    <property type="entry name" value="Acyl_CoA_acyltransferase"/>
</dbReference>
<reference evidence="2 3" key="1">
    <citation type="submission" date="2016-10" db="EMBL/GenBank/DDBJ databases">
        <authorList>
            <person name="Varghese N."/>
            <person name="Submissions S."/>
        </authorList>
    </citation>
    <scope>NUCLEOTIDE SEQUENCE [LARGE SCALE GENOMIC DNA]</scope>
    <source>
        <strain evidence="2 3">CGMCC 1.7734</strain>
    </source>
</reference>
<dbReference type="Gene3D" id="3.40.630.30">
    <property type="match status" value="1"/>
</dbReference>
<evidence type="ECO:0000313" key="3">
    <source>
        <dbReference type="Proteomes" id="UP000198733"/>
    </source>
</evidence>
<evidence type="ECO:0000259" key="1">
    <source>
        <dbReference type="Pfam" id="PF00583"/>
    </source>
</evidence>
<dbReference type="RefSeq" id="WP_092506256.1">
    <property type="nucleotide sequence ID" value="NZ_FOEH01000008.1"/>
</dbReference>
<name>A0A1H9K9X5_9BACI</name>
<protein>
    <recommendedName>
        <fullName evidence="1">N-acetyltransferase domain-containing protein</fullName>
    </recommendedName>
</protein>
<dbReference type="Pfam" id="PF00583">
    <property type="entry name" value="Acetyltransf_1"/>
    <property type="match status" value="1"/>
</dbReference>
<comment type="caution">
    <text evidence="2">The sequence shown here is derived from an EMBL/GenBank/DDBJ whole genome shotgun (WGS) entry which is preliminary data.</text>
</comment>